<comment type="caution">
    <text evidence="1">The sequence shown here is derived from an EMBL/GenBank/DDBJ whole genome shotgun (WGS) entry which is preliminary data.</text>
</comment>
<reference evidence="2" key="1">
    <citation type="submission" date="2017-08" db="EMBL/GenBank/DDBJ databases">
        <title>A dynamic microbial community with high functional redundancy inhabits the cold, oxic subseafloor aquifer.</title>
        <authorList>
            <person name="Tully B.J."/>
            <person name="Wheat C.G."/>
            <person name="Glazer B.T."/>
            <person name="Huber J.A."/>
        </authorList>
    </citation>
    <scope>NUCLEOTIDE SEQUENCE [LARGE SCALE GENOMIC DNA]</scope>
</reference>
<dbReference type="Proteomes" id="UP000217838">
    <property type="component" value="Unassembled WGS sequence"/>
</dbReference>
<organism evidence="1 2">
    <name type="scientific">Aerophobetes bacterium</name>
    <dbReference type="NCBI Taxonomy" id="2030807"/>
    <lineage>
        <taxon>Bacteria</taxon>
        <taxon>Candidatus Aerophobota</taxon>
    </lineage>
</organism>
<dbReference type="EMBL" id="NVUU01000016">
    <property type="protein sequence ID" value="PCI95518.1"/>
    <property type="molecule type" value="Genomic_DNA"/>
</dbReference>
<dbReference type="AlphaFoldDB" id="A0A2A4YL20"/>
<dbReference type="PROSITE" id="PS51257">
    <property type="entry name" value="PROKAR_LIPOPROTEIN"/>
    <property type="match status" value="1"/>
</dbReference>
<proteinExistence type="predicted"/>
<evidence type="ECO:0000313" key="2">
    <source>
        <dbReference type="Proteomes" id="UP000217838"/>
    </source>
</evidence>
<sequence length="68" mass="7619">MCYSSIKSIALLTLLFTTGCTSTKIPIQTQNHPASSINETYQIELSSILDIQEISEVEKQEGHVYPHH</sequence>
<evidence type="ECO:0000313" key="1">
    <source>
        <dbReference type="EMBL" id="PCI95518.1"/>
    </source>
</evidence>
<gene>
    <name evidence="1" type="ORF">COB11_01920</name>
</gene>
<protein>
    <submittedName>
        <fullName evidence="1">Uncharacterized protein</fullName>
    </submittedName>
</protein>
<accession>A0A2A4YL20</accession>
<name>A0A2A4YL20_UNCAE</name>